<evidence type="ECO:0000256" key="1">
    <source>
        <dbReference type="ARBA" id="ARBA00022741"/>
    </source>
</evidence>
<evidence type="ECO:0000259" key="6">
    <source>
        <dbReference type="PROSITE" id="PS51194"/>
    </source>
</evidence>
<dbReference type="GO" id="GO:0006281">
    <property type="term" value="P:DNA repair"/>
    <property type="evidence" value="ECO:0007669"/>
    <property type="project" value="TreeGrafter"/>
</dbReference>
<dbReference type="GO" id="GO:0016787">
    <property type="term" value="F:hydrolase activity"/>
    <property type="evidence" value="ECO:0007669"/>
    <property type="project" value="UniProtKB-KW"/>
</dbReference>
<feature type="domain" description="Helicase C-terminal" evidence="6">
    <location>
        <begin position="326"/>
        <end position="464"/>
    </location>
</feature>
<dbReference type="InterPro" id="IPR014001">
    <property type="entry name" value="Helicase_ATP-bd"/>
</dbReference>
<keyword evidence="8" id="KW-1185">Reference proteome</keyword>
<dbReference type="Gene3D" id="3.40.50.10810">
    <property type="entry name" value="Tandem AAA-ATPase domain"/>
    <property type="match status" value="1"/>
</dbReference>
<dbReference type="CDD" id="cd18793">
    <property type="entry name" value="SF2_C_SNF"/>
    <property type="match status" value="1"/>
</dbReference>
<dbReference type="SUPFAM" id="SSF52540">
    <property type="entry name" value="P-loop containing nucleoside triphosphate hydrolases"/>
    <property type="match status" value="2"/>
</dbReference>
<dbReference type="EMBL" id="JAWHQM010000021">
    <property type="protein sequence ID" value="KAK5631890.1"/>
    <property type="molecule type" value="Genomic_DNA"/>
</dbReference>
<dbReference type="PROSITE" id="PS51192">
    <property type="entry name" value="HELICASE_ATP_BIND_1"/>
    <property type="match status" value="1"/>
</dbReference>
<organism evidence="7 8">
    <name type="scientific">Xylaria bambusicola</name>
    <dbReference type="NCBI Taxonomy" id="326684"/>
    <lineage>
        <taxon>Eukaryota</taxon>
        <taxon>Fungi</taxon>
        <taxon>Dikarya</taxon>
        <taxon>Ascomycota</taxon>
        <taxon>Pezizomycotina</taxon>
        <taxon>Sordariomycetes</taxon>
        <taxon>Xylariomycetidae</taxon>
        <taxon>Xylariales</taxon>
        <taxon>Xylariaceae</taxon>
        <taxon>Xylaria</taxon>
    </lineage>
</organism>
<dbReference type="GO" id="GO:0005634">
    <property type="term" value="C:nucleus"/>
    <property type="evidence" value="ECO:0007669"/>
    <property type="project" value="TreeGrafter"/>
</dbReference>
<evidence type="ECO:0000256" key="3">
    <source>
        <dbReference type="ARBA" id="ARBA00022840"/>
    </source>
</evidence>
<dbReference type="Pfam" id="PF00176">
    <property type="entry name" value="SNF2-rel_dom"/>
    <property type="match status" value="1"/>
</dbReference>
<dbReference type="PANTHER" id="PTHR45626:SF22">
    <property type="entry name" value="DNA REPAIR PROTEIN RAD5"/>
    <property type="match status" value="1"/>
</dbReference>
<dbReference type="AlphaFoldDB" id="A0AAN7UGE4"/>
<feature type="region of interest" description="Disordered" evidence="4">
    <location>
        <begin position="278"/>
        <end position="301"/>
    </location>
</feature>
<keyword evidence="2" id="KW-0378">Hydrolase</keyword>
<dbReference type="InterPro" id="IPR000330">
    <property type="entry name" value="SNF2_N"/>
</dbReference>
<evidence type="ECO:0000259" key="5">
    <source>
        <dbReference type="PROSITE" id="PS51192"/>
    </source>
</evidence>
<keyword evidence="3" id="KW-0067">ATP-binding</keyword>
<feature type="domain" description="Helicase ATP-binding" evidence="5">
    <location>
        <begin position="1"/>
        <end position="120"/>
    </location>
</feature>
<evidence type="ECO:0000313" key="8">
    <source>
        <dbReference type="Proteomes" id="UP001305414"/>
    </source>
</evidence>
<evidence type="ECO:0000256" key="2">
    <source>
        <dbReference type="ARBA" id="ARBA00022801"/>
    </source>
</evidence>
<dbReference type="CDD" id="cd18008">
    <property type="entry name" value="DEXDc_SHPRH-like"/>
    <property type="match status" value="1"/>
</dbReference>
<evidence type="ECO:0000256" key="4">
    <source>
        <dbReference type="SAM" id="MobiDB-lite"/>
    </source>
</evidence>
<keyword evidence="1" id="KW-0547">Nucleotide-binding</keyword>
<dbReference type="Pfam" id="PF00271">
    <property type="entry name" value="Helicase_C"/>
    <property type="match status" value="1"/>
</dbReference>
<dbReference type="InterPro" id="IPR050628">
    <property type="entry name" value="SNF2_RAD54_helicase_TF"/>
</dbReference>
<dbReference type="InterPro" id="IPR038718">
    <property type="entry name" value="SNF2-like_sf"/>
</dbReference>
<dbReference type="PROSITE" id="PS51194">
    <property type="entry name" value="HELICASE_CTER"/>
    <property type="match status" value="1"/>
</dbReference>
<evidence type="ECO:0000313" key="7">
    <source>
        <dbReference type="EMBL" id="KAK5631890.1"/>
    </source>
</evidence>
<dbReference type="InterPro" id="IPR001650">
    <property type="entry name" value="Helicase_C-like"/>
</dbReference>
<sequence>MQVLDVWKREVSIRVEPGTLKICIFHGSNRSKSPEGVIDHDLVLTTYATLSTDFKDLRVLQEIEWYRVVLDEAHWIRNQISDQFRAAESLRAERKWCLTGTPIQNRLNDLESLLKFLHFEPFSRTSVFQRYILEPLGEDTPDRATNLRALLHAICLRRNEKYLNLPEPLYKEISVELEGEERMVYNSILEKCARAIDDLISTRAKIKKYHILFAAIMKLRRLCNHGTLSSAQISFSATLPSGADAEPDCDFCGSKNEDKLALLSKNEFCTECGRSLSRTSRGAKSKSPSSGSGSSTPLWAGEPNVYQPGPPSFFIPGHAPQGFSTKLLAVVGNLVKSPPGSKSLVFSYWTSTLDLLEGLLQQRDIHFRRIDGRVSYDERLRILDCFSKDPDIAVLLMSIGTGSVGLNLTVANYVHLVEPQWNPSVEEQAIARAVRIGQTRPVTVMRYIVKRTVEQVRNDLTKFK</sequence>
<dbReference type="SMART" id="SM00490">
    <property type="entry name" value="HELICc"/>
    <property type="match status" value="1"/>
</dbReference>
<dbReference type="Proteomes" id="UP001305414">
    <property type="component" value="Unassembled WGS sequence"/>
</dbReference>
<dbReference type="InterPro" id="IPR027417">
    <property type="entry name" value="P-loop_NTPase"/>
</dbReference>
<dbReference type="InterPro" id="IPR049730">
    <property type="entry name" value="SNF2/RAD54-like_C"/>
</dbReference>
<name>A0AAN7UGE4_9PEZI</name>
<reference evidence="7 8" key="1">
    <citation type="submission" date="2023-10" db="EMBL/GenBank/DDBJ databases">
        <title>Draft genome sequence of Xylaria bambusicola isolate GMP-LS, the root and basal stem rot pathogen of sugarcane in Indonesia.</title>
        <authorList>
            <person name="Selvaraj P."/>
            <person name="Muralishankar V."/>
            <person name="Muruganantham S."/>
            <person name="Sp S."/>
            <person name="Haryani S."/>
            <person name="Lau K.J.X."/>
            <person name="Naqvi N.I."/>
        </authorList>
    </citation>
    <scope>NUCLEOTIDE SEQUENCE [LARGE SCALE GENOMIC DNA]</scope>
    <source>
        <strain evidence="7">GMP-LS</strain>
    </source>
</reference>
<dbReference type="PANTHER" id="PTHR45626">
    <property type="entry name" value="TRANSCRIPTION TERMINATION FACTOR 2-RELATED"/>
    <property type="match status" value="1"/>
</dbReference>
<evidence type="ECO:0008006" key="9">
    <source>
        <dbReference type="Google" id="ProtNLM"/>
    </source>
</evidence>
<accession>A0AAN7UGE4</accession>
<feature type="compositionally biased region" description="Low complexity" evidence="4">
    <location>
        <begin position="280"/>
        <end position="295"/>
    </location>
</feature>
<proteinExistence type="predicted"/>
<dbReference type="Gene3D" id="3.40.50.300">
    <property type="entry name" value="P-loop containing nucleotide triphosphate hydrolases"/>
    <property type="match status" value="1"/>
</dbReference>
<dbReference type="GO" id="GO:0008094">
    <property type="term" value="F:ATP-dependent activity, acting on DNA"/>
    <property type="evidence" value="ECO:0007669"/>
    <property type="project" value="TreeGrafter"/>
</dbReference>
<dbReference type="GO" id="GO:0005524">
    <property type="term" value="F:ATP binding"/>
    <property type="evidence" value="ECO:0007669"/>
    <property type="project" value="UniProtKB-KW"/>
</dbReference>
<gene>
    <name evidence="7" type="ORF">RRF57_007604</name>
</gene>
<comment type="caution">
    <text evidence="7">The sequence shown here is derived from an EMBL/GenBank/DDBJ whole genome shotgun (WGS) entry which is preliminary data.</text>
</comment>
<protein>
    <recommendedName>
        <fullName evidence="9">Helicase C-terminal domain-containing protein</fullName>
    </recommendedName>
</protein>